<evidence type="ECO:0008006" key="4">
    <source>
        <dbReference type="Google" id="ProtNLM"/>
    </source>
</evidence>
<sequence length="68" mass="7369">MIIDDKAARSTALSPGLKVVGTVGLILLAKKKGYYTKIKPVVEKLVKKGFRLSDELVEQILKEAGELG</sequence>
<keyword evidence="1" id="KW-0472">Membrane</keyword>
<dbReference type="HOGENOM" id="CLU_115769_3_2_2"/>
<dbReference type="AlphaFoldDB" id="A0A0A7GGS8"/>
<protein>
    <recommendedName>
        <fullName evidence="4">DUF3368 domain-containing protein</fullName>
    </recommendedName>
</protein>
<dbReference type="PANTHER" id="PTHR39550:SF1">
    <property type="entry name" value="SLL0658 PROTEIN"/>
    <property type="match status" value="1"/>
</dbReference>
<keyword evidence="1" id="KW-0812">Transmembrane</keyword>
<keyword evidence="1" id="KW-1133">Transmembrane helix</keyword>
<dbReference type="Proteomes" id="UP000030624">
    <property type="component" value="Chromosome"/>
</dbReference>
<dbReference type="STRING" id="565033.GACE_1107"/>
<proteinExistence type="predicted"/>
<dbReference type="InterPro" id="IPR021799">
    <property type="entry name" value="PIN-like_prokaryotic"/>
</dbReference>
<evidence type="ECO:0000313" key="2">
    <source>
        <dbReference type="EMBL" id="AIY90151.1"/>
    </source>
</evidence>
<dbReference type="eggNOG" id="arCOG00717">
    <property type="taxonomic scope" value="Archaea"/>
</dbReference>
<organism evidence="2 3">
    <name type="scientific">Geoglobus acetivorans</name>
    <dbReference type="NCBI Taxonomy" id="565033"/>
    <lineage>
        <taxon>Archaea</taxon>
        <taxon>Methanobacteriati</taxon>
        <taxon>Methanobacteriota</taxon>
        <taxon>Archaeoglobi</taxon>
        <taxon>Archaeoglobales</taxon>
        <taxon>Archaeoglobaceae</taxon>
        <taxon>Geoglobus</taxon>
    </lineage>
</organism>
<evidence type="ECO:0000256" key="1">
    <source>
        <dbReference type="SAM" id="Phobius"/>
    </source>
</evidence>
<dbReference type="KEGG" id="gac:GACE_1107"/>
<dbReference type="PANTHER" id="PTHR39550">
    <property type="entry name" value="SLL0658 PROTEIN"/>
    <property type="match status" value="1"/>
</dbReference>
<dbReference type="Pfam" id="PF11848">
    <property type="entry name" value="DUF3368"/>
    <property type="match status" value="1"/>
</dbReference>
<feature type="transmembrane region" description="Helical" evidence="1">
    <location>
        <begin position="12"/>
        <end position="29"/>
    </location>
</feature>
<dbReference type="EMBL" id="CP009552">
    <property type="protein sequence ID" value="AIY90151.1"/>
    <property type="molecule type" value="Genomic_DNA"/>
</dbReference>
<reference evidence="2 3" key="1">
    <citation type="journal article" date="2015" name="Appl. Environ. Microbiol.">
        <title>The Geoglobus acetivorans genome: Fe(III) reduction, acetate utilization, autotrophic growth, and degradation of aromatic compounds in a hyperthermophilic archaeon.</title>
        <authorList>
            <person name="Mardanov A.V."/>
            <person name="Slododkina G.B."/>
            <person name="Slobodkin A.I."/>
            <person name="Beletsky A.V."/>
            <person name="Gavrilov S.N."/>
            <person name="Kublanov I.V."/>
            <person name="Bonch-Osmolovskaya E.A."/>
            <person name="Skryabin K.G."/>
            <person name="Ravin N.V."/>
        </authorList>
    </citation>
    <scope>NUCLEOTIDE SEQUENCE [LARGE SCALE GENOMIC DNA]</scope>
    <source>
        <strain evidence="2 3">SBH6</strain>
    </source>
</reference>
<name>A0A0A7GGS8_GEOAI</name>
<evidence type="ECO:0000313" key="3">
    <source>
        <dbReference type="Proteomes" id="UP000030624"/>
    </source>
</evidence>
<gene>
    <name evidence="2" type="ORF">GACE_1107</name>
</gene>
<accession>A0A0A7GGS8</accession>